<evidence type="ECO:0000313" key="7">
    <source>
        <dbReference type="EMBL" id="MBP1854398.1"/>
    </source>
</evidence>
<dbReference type="InterPro" id="IPR029442">
    <property type="entry name" value="GyrI-like"/>
</dbReference>
<evidence type="ECO:0000259" key="6">
    <source>
        <dbReference type="PROSITE" id="PS50937"/>
    </source>
</evidence>
<evidence type="ECO:0000256" key="2">
    <source>
        <dbReference type="ARBA" id="ARBA00023015"/>
    </source>
</evidence>
<dbReference type="InterPro" id="IPR010499">
    <property type="entry name" value="AraC_E-bd"/>
</dbReference>
<dbReference type="Gene3D" id="3.20.80.10">
    <property type="entry name" value="Regulatory factor, effector binding domain"/>
    <property type="match status" value="1"/>
</dbReference>
<dbReference type="Gene3D" id="1.10.1660.10">
    <property type="match status" value="1"/>
</dbReference>
<evidence type="ECO:0000256" key="3">
    <source>
        <dbReference type="ARBA" id="ARBA00023125"/>
    </source>
</evidence>
<dbReference type="SUPFAM" id="SSF46955">
    <property type="entry name" value="Putative DNA-binding domain"/>
    <property type="match status" value="1"/>
</dbReference>
<dbReference type="Proteomes" id="UP000767291">
    <property type="component" value="Unassembled WGS sequence"/>
</dbReference>
<keyword evidence="5" id="KW-0175">Coiled coil</keyword>
<protein>
    <submittedName>
        <fullName evidence="7">DNA-binding transcriptional MerR regulator</fullName>
    </submittedName>
</protein>
<evidence type="ECO:0000313" key="8">
    <source>
        <dbReference type="Proteomes" id="UP000767291"/>
    </source>
</evidence>
<keyword evidence="8" id="KW-1185">Reference proteome</keyword>
<dbReference type="Pfam" id="PF06445">
    <property type="entry name" value="GyrI-like"/>
    <property type="match status" value="1"/>
</dbReference>
<keyword evidence="2" id="KW-0805">Transcription regulation</keyword>
<dbReference type="PANTHER" id="PTHR30204">
    <property type="entry name" value="REDOX-CYCLING DRUG-SENSING TRANSCRIPTIONAL ACTIVATOR SOXR"/>
    <property type="match status" value="1"/>
</dbReference>
<evidence type="ECO:0000256" key="1">
    <source>
        <dbReference type="ARBA" id="ARBA00022491"/>
    </source>
</evidence>
<sequence>MKEYYKIGEISKIYNIGRDSLMYYEDIGILNPLRDTNGYRMYSLSDIWKLNMIKEFRLLDFPMKRVKEYIDDRTIDSTKQILNEELGLIDQKLDELIKHKKNIKKRLISIENALENVVTENVGVKHIKSRKAFILNADIKKDEDFDILIQKLRKEHEGKFDIIGNNNLGAVFSDDSIANNLYNEFKSAICFLEEREDAYDIVFEEGYYASLNYTGSYTNNKECIEKIYKFVKENDFKITGSAIEIYKIDIHETGEEREFITEIQVPVQKLL</sequence>
<feature type="domain" description="HTH merR-type" evidence="6">
    <location>
        <begin position="4"/>
        <end position="72"/>
    </location>
</feature>
<dbReference type="EMBL" id="JAGGJX010000001">
    <property type="protein sequence ID" value="MBP1854398.1"/>
    <property type="molecule type" value="Genomic_DNA"/>
</dbReference>
<evidence type="ECO:0000256" key="5">
    <source>
        <dbReference type="SAM" id="Coils"/>
    </source>
</evidence>
<keyword evidence="3 7" id="KW-0238">DNA-binding</keyword>
<accession>A0ABS4E908</accession>
<proteinExistence type="predicted"/>
<dbReference type="Pfam" id="PF13411">
    <property type="entry name" value="MerR_1"/>
    <property type="match status" value="1"/>
</dbReference>
<dbReference type="InterPro" id="IPR009061">
    <property type="entry name" value="DNA-bd_dom_put_sf"/>
</dbReference>
<organism evidence="7 8">
    <name type="scientific">Metaclostridioides mangenotii</name>
    <dbReference type="NCBI Taxonomy" id="1540"/>
    <lineage>
        <taxon>Bacteria</taxon>
        <taxon>Bacillati</taxon>
        <taxon>Bacillota</taxon>
        <taxon>Clostridia</taxon>
        <taxon>Peptostreptococcales</taxon>
        <taxon>Peptostreptococcaceae</taxon>
        <taxon>Metaclostridioides</taxon>
    </lineage>
</organism>
<reference evidence="7 8" key="1">
    <citation type="submission" date="2021-03" db="EMBL/GenBank/DDBJ databases">
        <title>Genomic Encyclopedia of Type Strains, Phase IV (KMG-IV): sequencing the most valuable type-strain genomes for metagenomic binning, comparative biology and taxonomic classification.</title>
        <authorList>
            <person name="Goeker M."/>
        </authorList>
    </citation>
    <scope>NUCLEOTIDE SEQUENCE [LARGE SCALE GENOMIC DNA]</scope>
    <source>
        <strain evidence="7 8">DSM 1289</strain>
    </source>
</reference>
<dbReference type="GO" id="GO:0003677">
    <property type="term" value="F:DNA binding"/>
    <property type="evidence" value="ECO:0007669"/>
    <property type="project" value="UniProtKB-KW"/>
</dbReference>
<dbReference type="InterPro" id="IPR011256">
    <property type="entry name" value="Reg_factor_effector_dom_sf"/>
</dbReference>
<keyword evidence="4" id="KW-0804">Transcription</keyword>
<dbReference type="InterPro" id="IPR047057">
    <property type="entry name" value="MerR_fam"/>
</dbReference>
<name>A0ABS4E908_9FIRM</name>
<dbReference type="PROSITE" id="PS50937">
    <property type="entry name" value="HTH_MERR_2"/>
    <property type="match status" value="1"/>
</dbReference>
<dbReference type="CDD" id="cd00592">
    <property type="entry name" value="HTH_MerR-like"/>
    <property type="match status" value="1"/>
</dbReference>
<dbReference type="SUPFAM" id="SSF55136">
    <property type="entry name" value="Probable bacterial effector-binding domain"/>
    <property type="match status" value="1"/>
</dbReference>
<dbReference type="SMART" id="SM00871">
    <property type="entry name" value="AraC_E_bind"/>
    <property type="match status" value="1"/>
</dbReference>
<dbReference type="PANTHER" id="PTHR30204:SF69">
    <property type="entry name" value="MERR-FAMILY TRANSCRIPTIONAL REGULATOR"/>
    <property type="match status" value="1"/>
</dbReference>
<dbReference type="RefSeq" id="WP_209455924.1">
    <property type="nucleotide sequence ID" value="NZ_BAAACS010000017.1"/>
</dbReference>
<evidence type="ECO:0000256" key="4">
    <source>
        <dbReference type="ARBA" id="ARBA00023163"/>
    </source>
</evidence>
<comment type="caution">
    <text evidence="7">The sequence shown here is derived from an EMBL/GenBank/DDBJ whole genome shotgun (WGS) entry which is preliminary data.</text>
</comment>
<keyword evidence="1" id="KW-0678">Repressor</keyword>
<feature type="coiled-coil region" evidence="5">
    <location>
        <begin position="93"/>
        <end position="120"/>
    </location>
</feature>
<dbReference type="InterPro" id="IPR000551">
    <property type="entry name" value="MerR-type_HTH_dom"/>
</dbReference>
<dbReference type="SMART" id="SM00422">
    <property type="entry name" value="HTH_MERR"/>
    <property type="match status" value="1"/>
</dbReference>
<gene>
    <name evidence="7" type="ORF">J2Z43_000788</name>
</gene>